<dbReference type="InterPro" id="IPR004326">
    <property type="entry name" value="Mlo"/>
</dbReference>
<keyword evidence="3 10" id="KW-0812">Transmembrane</keyword>
<evidence type="ECO:0000256" key="7">
    <source>
        <dbReference type="ARBA" id="ARBA00023265"/>
    </source>
</evidence>
<keyword evidence="4" id="KW-0611">Plant defense</keyword>
<keyword evidence="5 10" id="KW-1133">Transmembrane helix</keyword>
<evidence type="ECO:0000256" key="2">
    <source>
        <dbReference type="ARBA" id="ARBA00006574"/>
    </source>
</evidence>
<gene>
    <name evidence="11" type="ORF">ACHAWO_010613</name>
</gene>
<feature type="compositionally biased region" description="Polar residues" evidence="9">
    <location>
        <begin position="521"/>
        <end position="531"/>
    </location>
</feature>
<evidence type="ECO:0000313" key="11">
    <source>
        <dbReference type="EMBL" id="KAL3768381.1"/>
    </source>
</evidence>
<evidence type="ECO:0000256" key="4">
    <source>
        <dbReference type="ARBA" id="ARBA00022821"/>
    </source>
</evidence>
<accession>A0ABD3N2D1</accession>
<organism evidence="11 12">
    <name type="scientific">Cyclotella atomus</name>
    <dbReference type="NCBI Taxonomy" id="382360"/>
    <lineage>
        <taxon>Eukaryota</taxon>
        <taxon>Sar</taxon>
        <taxon>Stramenopiles</taxon>
        <taxon>Ochrophyta</taxon>
        <taxon>Bacillariophyta</taxon>
        <taxon>Coscinodiscophyceae</taxon>
        <taxon>Thalassiosirophycidae</taxon>
        <taxon>Stephanodiscales</taxon>
        <taxon>Stephanodiscaceae</taxon>
        <taxon>Cyclotella</taxon>
    </lineage>
</organism>
<feature type="compositionally biased region" description="Polar residues" evidence="9">
    <location>
        <begin position="704"/>
        <end position="725"/>
    </location>
</feature>
<protein>
    <recommendedName>
        <fullName evidence="13">Ion transport domain-containing protein</fullName>
    </recommendedName>
</protein>
<feature type="transmembrane region" description="Helical" evidence="10">
    <location>
        <begin position="95"/>
        <end position="114"/>
    </location>
</feature>
<evidence type="ECO:0000256" key="1">
    <source>
        <dbReference type="ARBA" id="ARBA00004141"/>
    </source>
</evidence>
<name>A0ABD3N2D1_9STRA</name>
<evidence type="ECO:0000256" key="9">
    <source>
        <dbReference type="SAM" id="MobiDB-lite"/>
    </source>
</evidence>
<feature type="transmembrane region" description="Helical" evidence="10">
    <location>
        <begin position="56"/>
        <end position="75"/>
    </location>
</feature>
<feature type="compositionally biased region" description="Polar residues" evidence="9">
    <location>
        <begin position="861"/>
        <end position="872"/>
    </location>
</feature>
<evidence type="ECO:0000256" key="6">
    <source>
        <dbReference type="ARBA" id="ARBA00023136"/>
    </source>
</evidence>
<sequence>MDTNRLLAAEETASLDYTVFSVVIATLVIVLVVEVLRHQLDVAASGNPFFQTVLELMYRELTTLGIVEFFIYLMHKYHENFNYAMEVVFVDVHFMLFYTALFNAIQSVLVRLVTSRRTDKAWIQTEDIDIGHYVAIRKEFDRVENEWKMLQNINSSSSCNMINHDSTRSDEAEESNNNPSSTVWQSIHRLWKDWYMKLRYPRLYMRKRKLLIPVRFHELRHHFIEQNGLTPKFKVSQYLKRSLTSVLLDFVHISSAAWVMVMALGILLYYISGITLNLTANKYTVYELLVGALASGVGLFLVITMVLYAKMRKIVSKILVMKLTIEDKQTGRQNTFRGFSALQTKMKSIDQINLFWGGKPGIIIVLTQFMQFGYALGLAAIFTYWKQIGSTDFKEKLLVVLLIGYGIYLHFLADILPWFTVCTSLGQLVNKERLHETMAKMKLNEEVRRVEAAAEAAAIEKEISMRRRQVEEKLQAKKQQEEEMLKHREFTNSGSSQPQKHGRKKSLSGGVGFMRIFQDKGSMNSSDTSNPGHWKRRSLSDGVQLMSDLHLGRNDSFDAFHSSSKLSDAAAEQLFSANNDAVDGETRLFLTEQEERMQPKSDTGLFTTLPPPTSKTKNNYSVDRELNGTASTKVAREQRKHRRMKSKSEGVAFMRSSFDTAKFEALSELVNMPAEDLPPLEKPKKERSFRLKAISEGVSMMQLGPNSNDIPQATSFNDTDSSNGLPLSRHERKQRRKLMKCQSEGVATMRSSFGKTNARGTQCSHVGEIINRQQPKQLETMSELVNLPAKDLPQIPDIPKKRERKARLRAISDGVSMMISQHDSTDQKPSFNYLLNSLSAAAEPVTEDKKVSFTNEDNKTSMDNSIDNTSEESVGGESDIDDVPDIMRDDIIVVRKKMKIAKVTALNWWVEMLLCHQYHILSLLFGPMACCFWIAMRVEGFNMAEGVLIDYHNTFHLDLRTSFWVETAWYCMMFVERFVALVVFAKSSNSKEILSASMGLCNVVTCCALLMASEVKRCCHEDESMELLRLLAAESSSTYYASDGSIVAECSCSAFGSRMYGGLGLIEPFTFLMALGPIRYLVAGPIVRLFGAKTDDTHHTTGEQHGHHHGSDPDAVRNIWLTTIGLHGEVAKTHGLFSVEVLYCMLGLEVPEQKSQETNNDSILEVDSSVPFESTQASEKTSEFNSHQEVASPTVRNSLGIMFDEEEFSYPDSKLIRRMRRCERKMLPLLETWSLVDIVLTNHELVILEVPDDNDEVCSGNTCVALSDGGKGLRLADVVKGRKVVSTFLLDEIDFIDIEHSHRIASGEINERDVESNSQDLGEFWQGCTDALTYDPVDMSSRWCQVDEDRLKIHFTGGCGTLYLRILADLKEKEATIKPFEEDTSLLDVVGRETKIWCRTIARLCGVANLKMDLPHFGDATGDDELGDFVKVTERDSSGIKQHRRRITRLPSQRW</sequence>
<dbReference type="GO" id="GO:0016020">
    <property type="term" value="C:membrane"/>
    <property type="evidence" value="ECO:0007669"/>
    <property type="project" value="UniProtKB-SubCell"/>
</dbReference>
<comment type="subcellular location">
    <subcellularLocation>
        <location evidence="1">Membrane</location>
        <topology evidence="1">Multi-pass membrane protein</topology>
    </subcellularLocation>
</comment>
<dbReference type="GO" id="GO:0006952">
    <property type="term" value="P:defense response"/>
    <property type="evidence" value="ECO:0007669"/>
    <property type="project" value="UniProtKB-KW"/>
</dbReference>
<evidence type="ECO:0000256" key="10">
    <source>
        <dbReference type="SAM" id="Phobius"/>
    </source>
</evidence>
<dbReference type="Proteomes" id="UP001530400">
    <property type="component" value="Unassembled WGS sequence"/>
</dbReference>
<feature type="region of interest" description="Disordered" evidence="9">
    <location>
        <begin position="594"/>
        <end position="620"/>
    </location>
</feature>
<evidence type="ECO:0000256" key="5">
    <source>
        <dbReference type="ARBA" id="ARBA00022989"/>
    </source>
</evidence>
<comment type="caution">
    <text evidence="11">The sequence shown here is derived from an EMBL/GenBank/DDBJ whole genome shotgun (WGS) entry which is preliminary data.</text>
</comment>
<dbReference type="Pfam" id="PF03094">
    <property type="entry name" value="Mlo"/>
    <property type="match status" value="1"/>
</dbReference>
<feature type="region of interest" description="Disordered" evidence="9">
    <location>
        <begin position="702"/>
        <end position="734"/>
    </location>
</feature>
<evidence type="ECO:0000256" key="3">
    <source>
        <dbReference type="ARBA" id="ARBA00022692"/>
    </source>
</evidence>
<evidence type="ECO:0008006" key="13">
    <source>
        <dbReference type="Google" id="ProtNLM"/>
    </source>
</evidence>
<feature type="region of interest" description="Disordered" evidence="9">
    <location>
        <begin position="846"/>
        <end position="879"/>
    </location>
</feature>
<feature type="region of interest" description="Disordered" evidence="9">
    <location>
        <begin position="160"/>
        <end position="181"/>
    </location>
</feature>
<feature type="coiled-coil region" evidence="8">
    <location>
        <begin position="440"/>
        <end position="487"/>
    </location>
</feature>
<keyword evidence="7" id="KW-0568">Pathogenesis-related protein</keyword>
<feature type="transmembrane region" description="Helical" evidence="10">
    <location>
        <begin position="17"/>
        <end position="36"/>
    </location>
</feature>
<evidence type="ECO:0000313" key="12">
    <source>
        <dbReference type="Proteomes" id="UP001530400"/>
    </source>
</evidence>
<feature type="transmembrane region" description="Helical" evidence="10">
    <location>
        <begin position="397"/>
        <end position="421"/>
    </location>
</feature>
<dbReference type="PANTHER" id="PTHR31942:SF127">
    <property type="entry name" value="ION TRANSPORT DOMAIN-CONTAINING PROTEIN"/>
    <property type="match status" value="1"/>
</dbReference>
<feature type="transmembrane region" description="Helical" evidence="10">
    <location>
        <begin position="283"/>
        <end position="309"/>
    </location>
</feature>
<evidence type="ECO:0000256" key="8">
    <source>
        <dbReference type="SAM" id="Coils"/>
    </source>
</evidence>
<keyword evidence="6 10" id="KW-0472">Membrane</keyword>
<feature type="compositionally biased region" description="Basic and acidic residues" evidence="9">
    <location>
        <begin position="846"/>
        <end position="860"/>
    </location>
</feature>
<feature type="transmembrane region" description="Helical" evidence="10">
    <location>
        <begin position="362"/>
        <end position="385"/>
    </location>
</feature>
<feature type="region of interest" description="Disordered" evidence="9">
    <location>
        <begin position="518"/>
        <end position="537"/>
    </location>
</feature>
<keyword evidence="12" id="KW-1185">Reference proteome</keyword>
<proteinExistence type="inferred from homology"/>
<dbReference type="EMBL" id="JALLPJ020001348">
    <property type="protein sequence ID" value="KAL3768381.1"/>
    <property type="molecule type" value="Genomic_DNA"/>
</dbReference>
<feature type="region of interest" description="Disordered" evidence="9">
    <location>
        <begin position="488"/>
        <end position="508"/>
    </location>
</feature>
<feature type="transmembrane region" description="Helical" evidence="10">
    <location>
        <begin position="246"/>
        <end position="271"/>
    </location>
</feature>
<keyword evidence="8" id="KW-0175">Coiled coil</keyword>
<reference evidence="11 12" key="1">
    <citation type="submission" date="2024-10" db="EMBL/GenBank/DDBJ databases">
        <title>Updated reference genomes for cyclostephanoid diatoms.</title>
        <authorList>
            <person name="Roberts W.R."/>
            <person name="Alverson A.J."/>
        </authorList>
    </citation>
    <scope>NUCLEOTIDE SEQUENCE [LARGE SCALE GENOMIC DNA]</scope>
    <source>
        <strain evidence="11 12">AJA010-31</strain>
    </source>
</reference>
<dbReference type="PANTHER" id="PTHR31942">
    <property type="entry name" value="MLO-LIKE PROTEIN 1"/>
    <property type="match status" value="1"/>
</dbReference>
<comment type="similarity">
    <text evidence="2">Belongs to the MLO family.</text>
</comment>